<accession>A0AAE1HEZ0</accession>
<comment type="caution">
    <text evidence="2">The sequence shown here is derived from an EMBL/GenBank/DDBJ whole genome shotgun (WGS) entry which is preliminary data.</text>
</comment>
<dbReference type="InterPro" id="IPR036397">
    <property type="entry name" value="RNaseH_sf"/>
</dbReference>
<dbReference type="Proteomes" id="UP001219518">
    <property type="component" value="Unassembled WGS sequence"/>
</dbReference>
<organism evidence="2 3">
    <name type="scientific">Frankliniella fusca</name>
    <dbReference type="NCBI Taxonomy" id="407009"/>
    <lineage>
        <taxon>Eukaryota</taxon>
        <taxon>Metazoa</taxon>
        <taxon>Ecdysozoa</taxon>
        <taxon>Arthropoda</taxon>
        <taxon>Hexapoda</taxon>
        <taxon>Insecta</taxon>
        <taxon>Pterygota</taxon>
        <taxon>Neoptera</taxon>
        <taxon>Paraneoptera</taxon>
        <taxon>Thysanoptera</taxon>
        <taxon>Terebrantia</taxon>
        <taxon>Thripoidea</taxon>
        <taxon>Thripidae</taxon>
        <taxon>Frankliniella</taxon>
    </lineage>
</organism>
<reference evidence="2" key="2">
    <citation type="journal article" date="2023" name="BMC Genomics">
        <title>Pest status, molecular evolution, and epigenetic factors derived from the genome assembly of Frankliniella fusca, a thysanopteran phytovirus vector.</title>
        <authorList>
            <person name="Catto M.A."/>
            <person name="Labadie P.E."/>
            <person name="Jacobson A.L."/>
            <person name="Kennedy G.G."/>
            <person name="Srinivasan R."/>
            <person name="Hunt B.G."/>
        </authorList>
    </citation>
    <scope>NUCLEOTIDE SEQUENCE</scope>
    <source>
        <strain evidence="2">PL_HMW_Pooled</strain>
    </source>
</reference>
<keyword evidence="3" id="KW-1185">Reference proteome</keyword>
<keyword evidence="2" id="KW-0413">Isomerase</keyword>
<reference evidence="2" key="1">
    <citation type="submission" date="2021-07" db="EMBL/GenBank/DDBJ databases">
        <authorList>
            <person name="Catto M.A."/>
            <person name="Jacobson A."/>
            <person name="Kennedy G."/>
            <person name="Labadie P."/>
            <person name="Hunt B.G."/>
            <person name="Srinivasan R."/>
        </authorList>
    </citation>
    <scope>NUCLEOTIDE SEQUENCE</scope>
    <source>
        <strain evidence="2">PL_HMW_Pooled</strain>
        <tissue evidence="2">Head</tissue>
    </source>
</reference>
<dbReference type="AlphaFoldDB" id="A0AAE1HEZ0"/>
<name>A0AAE1HEZ0_9NEOP</name>
<evidence type="ECO:0000313" key="3">
    <source>
        <dbReference type="Proteomes" id="UP001219518"/>
    </source>
</evidence>
<protein>
    <submittedName>
        <fullName evidence="2">Methylthioribose-1-phosphate isomerase</fullName>
    </submittedName>
</protein>
<dbReference type="EMBL" id="JAHWGI010000988">
    <property type="protein sequence ID" value="KAK3920114.1"/>
    <property type="molecule type" value="Genomic_DNA"/>
</dbReference>
<feature type="region of interest" description="Disordered" evidence="1">
    <location>
        <begin position="163"/>
        <end position="236"/>
    </location>
</feature>
<evidence type="ECO:0000256" key="1">
    <source>
        <dbReference type="SAM" id="MobiDB-lite"/>
    </source>
</evidence>
<dbReference type="GO" id="GO:0003676">
    <property type="term" value="F:nucleic acid binding"/>
    <property type="evidence" value="ECO:0007669"/>
    <property type="project" value="InterPro"/>
</dbReference>
<dbReference type="PANTHER" id="PTHR33939">
    <property type="entry name" value="PROTEIN CBG22215"/>
    <property type="match status" value="1"/>
</dbReference>
<feature type="region of interest" description="Disordered" evidence="1">
    <location>
        <begin position="278"/>
        <end position="349"/>
    </location>
</feature>
<proteinExistence type="predicted"/>
<evidence type="ECO:0000313" key="2">
    <source>
        <dbReference type="EMBL" id="KAK3920114.1"/>
    </source>
</evidence>
<gene>
    <name evidence="2" type="ORF">KUF71_009401</name>
</gene>
<dbReference type="Gene3D" id="3.30.420.10">
    <property type="entry name" value="Ribonuclease H-like superfamily/Ribonuclease H"/>
    <property type="match status" value="1"/>
</dbReference>
<dbReference type="PANTHER" id="PTHR33939:SF1">
    <property type="entry name" value="DUF4371 DOMAIN-CONTAINING PROTEIN"/>
    <property type="match status" value="1"/>
</dbReference>
<dbReference type="GO" id="GO:0016853">
    <property type="term" value="F:isomerase activity"/>
    <property type="evidence" value="ECO:0007669"/>
    <property type="project" value="UniProtKB-KW"/>
</dbReference>
<sequence>MQRLGESVHEWIADLRRLAPYCDFDVTLAGRLKLQLTRGALDPEARAKLNPKVKTYTLARCIEVLQSYECGHTGGQEPHGAYQQNPWLTIYPPAQPGQFPQQYVPPVAAVAFNSLQQPHACQQNPWLVIHPPNLGYQGQLTLPLPQPYNQLHYSPALGPTLTPTDGYELAECTTPSDPPPDPSGLDDMDVDVSADPWYSAPRPGPYNPVADGQVGAARFPPPPGFSGHGPDTAVPHATVPMNHLQEEDEPLFLFHTEAVDEVDGEVVIEGVCAEGPTALGVSPPPAPTLVGRQLGEHNATSGKGRDAALGTGGTGPQRDKGEPEATDPEGLLYQSTERPTCATPRHLAGDRTGPLVLTDCITMAKVKVTPKKKRRLKPLSSLTKNFKGQLPSRQFQLSIYKVYSYFRREKLNQGPLRPVQQIAKRTCDALGIGGKLLGRVKRIGDSGGVFETPGKRTHKKKVRRNVDTFVMCAIRNVIYELHRKRLHVTIKVLLDKIKERGIDFRGGKETLRKVLHDLGFEFKKKDGTRLLKEKPRITLLRLEFLRRFRKAYLEGKKYRVYLDETWCFLHGSGLTRTWQDKDIRSCPTRKISSGGRYIIIHAGGRKGFVPGAGRVWSSQRKPQPGDDYHGDMNGEMFKRWFSLDLVPNLDEPSIIIMDNAKYHFCQAT</sequence>